<evidence type="ECO:0000256" key="1">
    <source>
        <dbReference type="ARBA" id="ARBA00022670"/>
    </source>
</evidence>
<organism evidence="11 12">
    <name type="scientific">Patella caerulea</name>
    <name type="common">Rayed Mediterranean limpet</name>
    <dbReference type="NCBI Taxonomy" id="87958"/>
    <lineage>
        <taxon>Eukaryota</taxon>
        <taxon>Metazoa</taxon>
        <taxon>Spiralia</taxon>
        <taxon>Lophotrochozoa</taxon>
        <taxon>Mollusca</taxon>
        <taxon>Gastropoda</taxon>
        <taxon>Patellogastropoda</taxon>
        <taxon>Patelloidea</taxon>
        <taxon>Patellidae</taxon>
        <taxon>Patella</taxon>
    </lineage>
</organism>
<evidence type="ECO:0000256" key="2">
    <source>
        <dbReference type="ARBA" id="ARBA00022723"/>
    </source>
</evidence>
<feature type="binding site" evidence="8">
    <location>
        <position position="349"/>
    </location>
    <ligand>
        <name>Zn(2+)</name>
        <dbReference type="ChEBI" id="CHEBI:29105"/>
        <note>catalytic</note>
    </ligand>
</feature>
<accession>A0AAN8JPK7</accession>
<evidence type="ECO:0000256" key="5">
    <source>
        <dbReference type="ARBA" id="ARBA00023049"/>
    </source>
</evidence>
<keyword evidence="9" id="KW-0732">Signal</keyword>
<dbReference type="InterPro" id="IPR041645">
    <property type="entry name" value="ADAMTS_CR_2"/>
</dbReference>
<evidence type="ECO:0000256" key="7">
    <source>
        <dbReference type="ARBA" id="ARBA00023180"/>
    </source>
</evidence>
<feature type="signal peptide" evidence="9">
    <location>
        <begin position="1"/>
        <end position="29"/>
    </location>
</feature>
<comment type="caution">
    <text evidence="11">The sequence shown here is derived from an EMBL/GenBank/DDBJ whole genome shotgun (WGS) entry which is preliminary data.</text>
</comment>
<dbReference type="InterPro" id="IPR006586">
    <property type="entry name" value="ADAM_Cys-rich"/>
</dbReference>
<dbReference type="GO" id="GO:0006508">
    <property type="term" value="P:proteolysis"/>
    <property type="evidence" value="ECO:0007669"/>
    <property type="project" value="UniProtKB-KW"/>
</dbReference>
<feature type="domain" description="Peptidase M12B" evidence="10">
    <location>
        <begin position="189"/>
        <end position="404"/>
    </location>
</feature>
<dbReference type="Pfam" id="PF13688">
    <property type="entry name" value="Reprolysin_5"/>
    <property type="match status" value="1"/>
</dbReference>
<name>A0AAN8JPK7_PATCE</name>
<dbReference type="Proteomes" id="UP001347796">
    <property type="component" value="Unassembled WGS sequence"/>
</dbReference>
<reference evidence="11 12" key="1">
    <citation type="submission" date="2024-01" db="EMBL/GenBank/DDBJ databases">
        <title>The genome of the rayed Mediterranean limpet Patella caerulea (Linnaeus, 1758).</title>
        <authorList>
            <person name="Anh-Thu Weber A."/>
            <person name="Halstead-Nussloch G."/>
        </authorList>
    </citation>
    <scope>NUCLEOTIDE SEQUENCE [LARGE SCALE GENOMIC DNA]</scope>
    <source>
        <strain evidence="11">AATW-2023a</strain>
        <tissue evidence="11">Whole specimen</tissue>
    </source>
</reference>
<protein>
    <recommendedName>
        <fullName evidence="10">Peptidase M12B domain-containing protein</fullName>
    </recommendedName>
</protein>
<sequence length="651" mass="72576">MSTMTGRCIKRFVALLLCWMLILFTCVQGLDDIYGDVDVITKVENPCSFPSTIPIIITTDNLHLSLNLTKSSAISSKIPVYKQLTDSTHTIAMYSNTDGQMIATYQNRKYNAAFIIECMNREEMHTPRWHGEFTLNNIKRYFLQPDNVYSSSRHVLLYIGDHQRPNINTKELNNIPRERLKRAASKVTYYIDVLAVTDYLIFQRFLDQIETTTSTSEKREIALDKIKTYYAHAINMVNLRYKNVASEIMDFEINLVGYFISDSVETSEWIIPTDSNQFSAQLMLENFEKWKSKTSLMEHDHAILFTGYDLTDIDSSTEGIAHVGSMCTSKSFSVVEDRGISKTVAIATHEMGHSLGALHDSDAGCNDTDRYIMAGSIQTESSANTLNPWYFSSCSVAAIEQYVNTVNSIKSVNCLTERLSSSSVVPDISDLPGQVYSLDVQCRQLYGSKSFYCQNRGNLSGICRNLPCFDPKTFDCISQSAVTGSSCASKRWCLNGECKDSSNAPNITDCLDQHRIVLSVTKGGKETKDLYTCQSAVTSLAGICYIPSVIQGCCASCNEVKSSVQGCEYGDSIEGCVKEGCDRVEPDGYNYNKACCRTCKLTSEFKCIDQDEKMCTSNIAVNGYSSCYNTSFAYICCESCESVRNTATTGV</sequence>
<evidence type="ECO:0000256" key="9">
    <source>
        <dbReference type="SAM" id="SignalP"/>
    </source>
</evidence>
<feature type="active site" evidence="8">
    <location>
        <position position="350"/>
    </location>
</feature>
<dbReference type="InterPro" id="IPR001590">
    <property type="entry name" value="Peptidase_M12B"/>
</dbReference>
<keyword evidence="5" id="KW-0482">Metalloprotease</keyword>
<dbReference type="AlphaFoldDB" id="A0AAN8JPK7"/>
<evidence type="ECO:0000256" key="6">
    <source>
        <dbReference type="ARBA" id="ARBA00023157"/>
    </source>
</evidence>
<evidence type="ECO:0000313" key="12">
    <source>
        <dbReference type="Proteomes" id="UP001347796"/>
    </source>
</evidence>
<feature type="chain" id="PRO_5043002139" description="Peptidase M12B domain-containing protein" evidence="9">
    <location>
        <begin position="30"/>
        <end position="651"/>
    </location>
</feature>
<evidence type="ECO:0000256" key="8">
    <source>
        <dbReference type="PROSITE-ProRule" id="PRU00276"/>
    </source>
</evidence>
<dbReference type="EMBL" id="JAZGQO010000007">
    <property type="protein sequence ID" value="KAK6182237.1"/>
    <property type="molecule type" value="Genomic_DNA"/>
</dbReference>
<keyword evidence="12" id="KW-1185">Reference proteome</keyword>
<dbReference type="GO" id="GO:0004222">
    <property type="term" value="F:metalloendopeptidase activity"/>
    <property type="evidence" value="ECO:0007669"/>
    <property type="project" value="InterPro"/>
</dbReference>
<dbReference type="SMART" id="SM00608">
    <property type="entry name" value="ACR"/>
    <property type="match status" value="1"/>
</dbReference>
<keyword evidence="7" id="KW-0325">Glycoprotein</keyword>
<evidence type="ECO:0000259" key="10">
    <source>
        <dbReference type="PROSITE" id="PS50215"/>
    </source>
</evidence>
<gene>
    <name evidence="11" type="ORF">SNE40_009965</name>
</gene>
<keyword evidence="4 8" id="KW-0862">Zinc</keyword>
<dbReference type="InterPro" id="IPR024079">
    <property type="entry name" value="MetalloPept_cat_dom_sf"/>
</dbReference>
<proteinExistence type="predicted"/>
<dbReference type="Gene3D" id="3.40.1620.60">
    <property type="match status" value="1"/>
</dbReference>
<feature type="binding site" evidence="8">
    <location>
        <position position="353"/>
    </location>
    <ligand>
        <name>Zn(2+)</name>
        <dbReference type="ChEBI" id="CHEBI:29105"/>
        <note>catalytic</note>
    </ligand>
</feature>
<evidence type="ECO:0000256" key="3">
    <source>
        <dbReference type="ARBA" id="ARBA00022801"/>
    </source>
</evidence>
<dbReference type="Gene3D" id="3.40.390.10">
    <property type="entry name" value="Collagenase (Catalytic Domain)"/>
    <property type="match status" value="1"/>
</dbReference>
<evidence type="ECO:0000256" key="4">
    <source>
        <dbReference type="ARBA" id="ARBA00022833"/>
    </source>
</evidence>
<feature type="binding site" evidence="8">
    <location>
        <position position="359"/>
    </location>
    <ligand>
        <name>Zn(2+)</name>
        <dbReference type="ChEBI" id="CHEBI:29105"/>
        <note>catalytic</note>
    </ligand>
</feature>
<keyword evidence="3" id="KW-0378">Hydrolase</keyword>
<dbReference type="PROSITE" id="PS50215">
    <property type="entry name" value="ADAM_MEPRO"/>
    <property type="match status" value="1"/>
</dbReference>
<keyword evidence="6" id="KW-1015">Disulfide bond</keyword>
<dbReference type="SUPFAM" id="SSF55486">
    <property type="entry name" value="Metalloproteases ('zincins'), catalytic domain"/>
    <property type="match status" value="1"/>
</dbReference>
<keyword evidence="1" id="KW-0645">Protease</keyword>
<dbReference type="GO" id="GO:0046872">
    <property type="term" value="F:metal ion binding"/>
    <property type="evidence" value="ECO:0007669"/>
    <property type="project" value="UniProtKB-KW"/>
</dbReference>
<evidence type="ECO:0000313" key="11">
    <source>
        <dbReference type="EMBL" id="KAK6182237.1"/>
    </source>
</evidence>
<dbReference type="Pfam" id="PF17771">
    <property type="entry name" value="ADAMTS_CR_2"/>
    <property type="match status" value="1"/>
</dbReference>
<keyword evidence="2 8" id="KW-0479">Metal-binding</keyword>
<comment type="caution">
    <text evidence="8">Lacks conserved residue(s) required for the propagation of feature annotation.</text>
</comment>